<protein>
    <submittedName>
        <fullName evidence="1">Uncharacterized protein</fullName>
    </submittedName>
</protein>
<name>A0A0A9GCW9_ARUDO</name>
<accession>A0A0A9GCW9</accession>
<sequence>MVVRGGRLALDRRRRPFHRRRLPHRLHGDDITSGRAEPQLCVDHLHGQSPKKYWRCRR</sequence>
<reference evidence="1" key="1">
    <citation type="submission" date="2014-09" db="EMBL/GenBank/DDBJ databases">
        <authorList>
            <person name="Magalhaes I.L.F."/>
            <person name="Oliveira U."/>
            <person name="Santos F.R."/>
            <person name="Vidigal T.H.D.A."/>
            <person name="Brescovit A.D."/>
            <person name="Santos A.J."/>
        </authorList>
    </citation>
    <scope>NUCLEOTIDE SEQUENCE</scope>
    <source>
        <tissue evidence="1">Shoot tissue taken approximately 20 cm above the soil surface</tissue>
    </source>
</reference>
<dbReference type="EMBL" id="GBRH01177500">
    <property type="protein sequence ID" value="JAE20396.1"/>
    <property type="molecule type" value="Transcribed_RNA"/>
</dbReference>
<reference evidence="1" key="2">
    <citation type="journal article" date="2015" name="Data Brief">
        <title>Shoot transcriptome of the giant reed, Arundo donax.</title>
        <authorList>
            <person name="Barrero R.A."/>
            <person name="Guerrero F.D."/>
            <person name="Moolhuijzen P."/>
            <person name="Goolsby J.A."/>
            <person name="Tidwell J."/>
            <person name="Bellgard S.E."/>
            <person name="Bellgard M.I."/>
        </authorList>
    </citation>
    <scope>NUCLEOTIDE SEQUENCE</scope>
    <source>
        <tissue evidence="1">Shoot tissue taken approximately 20 cm above the soil surface</tissue>
    </source>
</reference>
<evidence type="ECO:0000313" key="1">
    <source>
        <dbReference type="EMBL" id="JAE20396.1"/>
    </source>
</evidence>
<proteinExistence type="predicted"/>
<organism evidence="1">
    <name type="scientific">Arundo donax</name>
    <name type="common">Giant reed</name>
    <name type="synonym">Donax arundinaceus</name>
    <dbReference type="NCBI Taxonomy" id="35708"/>
    <lineage>
        <taxon>Eukaryota</taxon>
        <taxon>Viridiplantae</taxon>
        <taxon>Streptophyta</taxon>
        <taxon>Embryophyta</taxon>
        <taxon>Tracheophyta</taxon>
        <taxon>Spermatophyta</taxon>
        <taxon>Magnoliopsida</taxon>
        <taxon>Liliopsida</taxon>
        <taxon>Poales</taxon>
        <taxon>Poaceae</taxon>
        <taxon>PACMAD clade</taxon>
        <taxon>Arundinoideae</taxon>
        <taxon>Arundineae</taxon>
        <taxon>Arundo</taxon>
    </lineage>
</organism>
<dbReference type="AlphaFoldDB" id="A0A0A9GCW9"/>